<dbReference type="Proteomes" id="UP000283855">
    <property type="component" value="Unassembled WGS sequence"/>
</dbReference>
<gene>
    <name evidence="1" type="ORF">DW921_10315</name>
</gene>
<protein>
    <submittedName>
        <fullName evidence="1">Uncharacterized protein</fullName>
    </submittedName>
</protein>
<dbReference type="RefSeq" id="WP_118400635.1">
    <property type="nucleotide sequence ID" value="NZ_CABJGD010000022.1"/>
</dbReference>
<evidence type="ECO:0000313" key="2">
    <source>
        <dbReference type="Proteomes" id="UP000283855"/>
    </source>
</evidence>
<dbReference type="AlphaFoldDB" id="A0A413SY47"/>
<name>A0A413SY47_9BACT</name>
<comment type="caution">
    <text evidence="1">The sequence shown here is derived from an EMBL/GenBank/DDBJ whole genome shotgun (WGS) entry which is preliminary data.</text>
</comment>
<reference evidence="1 2" key="1">
    <citation type="submission" date="2018-08" db="EMBL/GenBank/DDBJ databases">
        <title>A genome reference for cultivated species of the human gut microbiota.</title>
        <authorList>
            <person name="Zou Y."/>
            <person name="Xue W."/>
            <person name="Luo G."/>
        </authorList>
    </citation>
    <scope>NUCLEOTIDE SEQUENCE [LARGE SCALE GENOMIC DNA]</scope>
    <source>
        <strain evidence="1 2">AM42-38</strain>
    </source>
</reference>
<proteinExistence type="predicted"/>
<organism evidence="1 2">
    <name type="scientific">Phocaeicola coprophilus</name>
    <dbReference type="NCBI Taxonomy" id="387090"/>
    <lineage>
        <taxon>Bacteria</taxon>
        <taxon>Pseudomonadati</taxon>
        <taxon>Bacteroidota</taxon>
        <taxon>Bacteroidia</taxon>
        <taxon>Bacteroidales</taxon>
        <taxon>Bacteroidaceae</taxon>
        <taxon>Phocaeicola</taxon>
    </lineage>
</organism>
<accession>A0A413SY47</accession>
<dbReference type="EMBL" id="QSFT01000022">
    <property type="protein sequence ID" value="RHA74589.1"/>
    <property type="molecule type" value="Genomic_DNA"/>
</dbReference>
<evidence type="ECO:0000313" key="1">
    <source>
        <dbReference type="EMBL" id="RHA74589.1"/>
    </source>
</evidence>
<sequence length="93" mass="10665">MANRRQLKKKINYAFTMTVGLCGWEAAHVSEDKSEAIYEVVTKLVNLRQDLISRISHTEPGNVKGFYKKLKEDMEVESQKILHELAVICGKQE</sequence>